<reference evidence="1" key="4">
    <citation type="submission" date="2019-03" db="UniProtKB">
        <authorList>
            <consortium name="EnsemblPlants"/>
        </authorList>
    </citation>
    <scope>IDENTIFICATION</scope>
</reference>
<evidence type="ECO:0000313" key="1">
    <source>
        <dbReference type="EnsemblPlants" id="AET2Gv21158000.5"/>
    </source>
</evidence>
<reference evidence="1" key="5">
    <citation type="journal article" date="2021" name="G3 (Bethesda)">
        <title>Aegilops tauschii genome assembly Aet v5.0 features greater sequence contiguity and improved annotation.</title>
        <authorList>
            <person name="Wang L."/>
            <person name="Zhu T."/>
            <person name="Rodriguez J.C."/>
            <person name="Deal K.R."/>
            <person name="Dubcovsky J."/>
            <person name="McGuire P.E."/>
            <person name="Lux T."/>
            <person name="Spannagl M."/>
            <person name="Mayer K.F.X."/>
            <person name="Baldrich P."/>
            <person name="Meyers B.C."/>
            <person name="Huo N."/>
            <person name="Gu Y.Q."/>
            <person name="Zhou H."/>
            <person name="Devos K.M."/>
            <person name="Bennetzen J.L."/>
            <person name="Unver T."/>
            <person name="Budak H."/>
            <person name="Gulick P.J."/>
            <person name="Galiba G."/>
            <person name="Kalapos B."/>
            <person name="Nelson D.R."/>
            <person name="Li P."/>
            <person name="You F.M."/>
            <person name="Luo M.C."/>
            <person name="Dvorak J."/>
        </authorList>
    </citation>
    <scope>NUCLEOTIDE SEQUENCE [LARGE SCALE GENOMIC DNA]</scope>
    <source>
        <strain evidence="1">cv. AL8/78</strain>
    </source>
</reference>
<protein>
    <submittedName>
        <fullName evidence="1">Uncharacterized protein</fullName>
    </submittedName>
</protein>
<dbReference type="Gramene" id="AET2Gv21158000.2">
    <property type="protein sequence ID" value="AET2Gv21158000.2"/>
    <property type="gene ID" value="AET2Gv21158000"/>
</dbReference>
<dbReference type="Gramene" id="AET2Gv21158000.5">
    <property type="protein sequence ID" value="AET2Gv21158000.5"/>
    <property type="gene ID" value="AET2Gv21158000"/>
</dbReference>
<evidence type="ECO:0000313" key="2">
    <source>
        <dbReference type="Proteomes" id="UP000015105"/>
    </source>
</evidence>
<proteinExistence type="predicted"/>
<reference evidence="1" key="3">
    <citation type="journal article" date="2017" name="Nature">
        <title>Genome sequence of the progenitor of the wheat D genome Aegilops tauschii.</title>
        <authorList>
            <person name="Luo M.C."/>
            <person name="Gu Y.Q."/>
            <person name="Puiu D."/>
            <person name="Wang H."/>
            <person name="Twardziok S.O."/>
            <person name="Deal K.R."/>
            <person name="Huo N."/>
            <person name="Zhu T."/>
            <person name="Wang L."/>
            <person name="Wang Y."/>
            <person name="McGuire P.E."/>
            <person name="Liu S."/>
            <person name="Long H."/>
            <person name="Ramasamy R.K."/>
            <person name="Rodriguez J.C."/>
            <person name="Van S.L."/>
            <person name="Yuan L."/>
            <person name="Wang Z."/>
            <person name="Xia Z."/>
            <person name="Xiao L."/>
            <person name="Anderson O.D."/>
            <person name="Ouyang S."/>
            <person name="Liang Y."/>
            <person name="Zimin A.V."/>
            <person name="Pertea G."/>
            <person name="Qi P."/>
            <person name="Bennetzen J.L."/>
            <person name="Dai X."/>
            <person name="Dawson M.W."/>
            <person name="Muller H.G."/>
            <person name="Kugler K."/>
            <person name="Rivarola-Duarte L."/>
            <person name="Spannagl M."/>
            <person name="Mayer K.F.X."/>
            <person name="Lu F.H."/>
            <person name="Bevan M.W."/>
            <person name="Leroy P."/>
            <person name="Li P."/>
            <person name="You F.M."/>
            <person name="Sun Q."/>
            <person name="Liu Z."/>
            <person name="Lyons E."/>
            <person name="Wicker T."/>
            <person name="Salzberg S.L."/>
            <person name="Devos K.M."/>
            <person name="Dvorak J."/>
        </authorList>
    </citation>
    <scope>NUCLEOTIDE SEQUENCE [LARGE SCALE GENOMIC DNA]</scope>
    <source>
        <strain evidence="1">cv. AL8/78</strain>
    </source>
</reference>
<dbReference type="AlphaFoldDB" id="A0A453DA33"/>
<reference evidence="2" key="2">
    <citation type="journal article" date="2017" name="Nat. Plants">
        <title>The Aegilops tauschii genome reveals multiple impacts of transposons.</title>
        <authorList>
            <person name="Zhao G."/>
            <person name="Zou C."/>
            <person name="Li K."/>
            <person name="Wang K."/>
            <person name="Li T."/>
            <person name="Gao L."/>
            <person name="Zhang X."/>
            <person name="Wang H."/>
            <person name="Yang Z."/>
            <person name="Liu X."/>
            <person name="Jiang W."/>
            <person name="Mao L."/>
            <person name="Kong X."/>
            <person name="Jiao Y."/>
            <person name="Jia J."/>
        </authorList>
    </citation>
    <scope>NUCLEOTIDE SEQUENCE [LARGE SCALE GENOMIC DNA]</scope>
    <source>
        <strain evidence="2">cv. AL8/78</strain>
    </source>
</reference>
<dbReference type="Proteomes" id="UP000015105">
    <property type="component" value="Chromosome 2D"/>
</dbReference>
<dbReference type="EnsemblPlants" id="AET2Gv21158000.1">
    <property type="protein sequence ID" value="AET2Gv21158000.1"/>
    <property type="gene ID" value="AET2Gv21158000"/>
</dbReference>
<sequence>MIRDVCGFLRMQIYRNIATWQLRRLSGRRKLSRSGPEITRMYQEGQALR</sequence>
<accession>A0A453DA33</accession>
<dbReference type="EnsemblPlants" id="AET2Gv21158000.5">
    <property type="protein sequence ID" value="AET2Gv21158000.5"/>
    <property type="gene ID" value="AET2Gv21158000"/>
</dbReference>
<dbReference type="Gramene" id="AET2Gv21158000.1">
    <property type="protein sequence ID" value="AET2Gv21158000.1"/>
    <property type="gene ID" value="AET2Gv21158000"/>
</dbReference>
<reference evidence="2" key="1">
    <citation type="journal article" date="2014" name="Science">
        <title>Ancient hybridizations among the ancestral genomes of bread wheat.</title>
        <authorList>
            <consortium name="International Wheat Genome Sequencing Consortium,"/>
            <person name="Marcussen T."/>
            <person name="Sandve S.R."/>
            <person name="Heier L."/>
            <person name="Spannagl M."/>
            <person name="Pfeifer M."/>
            <person name="Jakobsen K.S."/>
            <person name="Wulff B.B."/>
            <person name="Steuernagel B."/>
            <person name="Mayer K.F."/>
            <person name="Olsen O.A."/>
        </authorList>
    </citation>
    <scope>NUCLEOTIDE SEQUENCE [LARGE SCALE GENOMIC DNA]</scope>
    <source>
        <strain evidence="2">cv. AL8/78</strain>
    </source>
</reference>
<keyword evidence="2" id="KW-1185">Reference proteome</keyword>
<dbReference type="EnsemblPlants" id="AET2Gv21158000.2">
    <property type="protein sequence ID" value="AET2Gv21158000.2"/>
    <property type="gene ID" value="AET2Gv21158000"/>
</dbReference>
<name>A0A453DA33_AEGTS</name>
<organism evidence="1 2">
    <name type="scientific">Aegilops tauschii subsp. strangulata</name>
    <name type="common">Goatgrass</name>
    <dbReference type="NCBI Taxonomy" id="200361"/>
    <lineage>
        <taxon>Eukaryota</taxon>
        <taxon>Viridiplantae</taxon>
        <taxon>Streptophyta</taxon>
        <taxon>Embryophyta</taxon>
        <taxon>Tracheophyta</taxon>
        <taxon>Spermatophyta</taxon>
        <taxon>Magnoliopsida</taxon>
        <taxon>Liliopsida</taxon>
        <taxon>Poales</taxon>
        <taxon>Poaceae</taxon>
        <taxon>BOP clade</taxon>
        <taxon>Pooideae</taxon>
        <taxon>Triticodae</taxon>
        <taxon>Triticeae</taxon>
        <taxon>Triticinae</taxon>
        <taxon>Aegilops</taxon>
    </lineage>
</organism>